<evidence type="ECO:0000313" key="9">
    <source>
        <dbReference type="Proteomes" id="UP000824056"/>
    </source>
</evidence>
<name>A0A9D2JRH3_9FIRM</name>
<evidence type="ECO:0000256" key="5">
    <source>
        <dbReference type="ARBA" id="ARBA00022989"/>
    </source>
</evidence>
<evidence type="ECO:0000256" key="2">
    <source>
        <dbReference type="ARBA" id="ARBA00022448"/>
    </source>
</evidence>
<feature type="transmembrane region" description="Helical" evidence="7">
    <location>
        <begin position="311"/>
        <end position="334"/>
    </location>
</feature>
<dbReference type="Proteomes" id="UP000824056">
    <property type="component" value="Unassembled WGS sequence"/>
</dbReference>
<evidence type="ECO:0000256" key="7">
    <source>
        <dbReference type="SAM" id="Phobius"/>
    </source>
</evidence>
<gene>
    <name evidence="8" type="ORF">H9809_01855</name>
</gene>
<proteinExistence type="predicted"/>
<dbReference type="PANTHER" id="PTHR43823:SF3">
    <property type="entry name" value="MULTIDRUG EXPORT PROTEIN MEPA"/>
    <property type="match status" value="1"/>
</dbReference>
<feature type="transmembrane region" description="Helical" evidence="7">
    <location>
        <begin position="360"/>
        <end position="379"/>
    </location>
</feature>
<feature type="transmembrane region" description="Helical" evidence="7">
    <location>
        <begin position="269"/>
        <end position="290"/>
    </location>
</feature>
<evidence type="ECO:0000256" key="3">
    <source>
        <dbReference type="ARBA" id="ARBA00022475"/>
    </source>
</evidence>
<dbReference type="PANTHER" id="PTHR43823">
    <property type="entry name" value="SPORULATION PROTEIN YKVU"/>
    <property type="match status" value="1"/>
</dbReference>
<reference evidence="8" key="1">
    <citation type="journal article" date="2021" name="PeerJ">
        <title>Extensive microbial diversity within the chicken gut microbiome revealed by metagenomics and culture.</title>
        <authorList>
            <person name="Gilroy R."/>
            <person name="Ravi A."/>
            <person name="Getino M."/>
            <person name="Pursley I."/>
            <person name="Horton D.L."/>
            <person name="Alikhan N.F."/>
            <person name="Baker D."/>
            <person name="Gharbi K."/>
            <person name="Hall N."/>
            <person name="Watson M."/>
            <person name="Adriaenssens E.M."/>
            <person name="Foster-Nyarko E."/>
            <person name="Jarju S."/>
            <person name="Secka A."/>
            <person name="Antonio M."/>
            <person name="Oren A."/>
            <person name="Chaudhuri R.R."/>
            <person name="La Ragione R."/>
            <person name="Hildebrand F."/>
            <person name="Pallen M.J."/>
        </authorList>
    </citation>
    <scope>NUCLEOTIDE SEQUENCE</scope>
    <source>
        <strain evidence="8">1068</strain>
    </source>
</reference>
<sequence length="441" mass="48006">MKTEVKLNTSYGKKFARYAFLSVLGTLGVSCYILADTFFVAKGLGTSGLAALNIAIPVYNFIHGIGLMLGMGGGTRFSICKSGGGKDRIDKIFTNTVYAGLFFGIFFAAVGLLFSGWLAQLLGADAEILDMTKTYLKWLMLFAPAFIMNDILLCFVRNDDQPFLSTVAMLVGSFSNIILDYIFIFPLDMGIFGAVFATGLSPIISILLMSPHWLKKRNSFHLVKTALEPEIVGQDISLGFPSLIAQLASGVAMIIFNMLILGLEGNVGVAAYGVIANISLVVVAIYTGIAQGAQPLISDSYGAGHKQEIQLGLRYALGSMAVLSAVLYLIIFVFSDSITTIFNSERDVQMQALSVTGLKLYFTSNLFVGFNTILAIYFTSIERAWPAHVLSLLRGLVLLAPLAFFLSALWEMTGIWLTYPVTEGLVAVMGYLWYRKLVRSL</sequence>
<feature type="transmembrane region" description="Helical" evidence="7">
    <location>
        <begin position="391"/>
        <end position="410"/>
    </location>
</feature>
<keyword evidence="5 7" id="KW-1133">Transmembrane helix</keyword>
<comment type="subcellular location">
    <subcellularLocation>
        <location evidence="1">Cell membrane</location>
        <topology evidence="1">Multi-pass membrane protein</topology>
    </subcellularLocation>
</comment>
<dbReference type="EMBL" id="DXBG01000037">
    <property type="protein sequence ID" value="HIZ64641.1"/>
    <property type="molecule type" value="Genomic_DNA"/>
</dbReference>
<dbReference type="PIRSF" id="PIRSF006603">
    <property type="entry name" value="DinF"/>
    <property type="match status" value="1"/>
</dbReference>
<dbReference type="InterPro" id="IPR002528">
    <property type="entry name" value="MATE_fam"/>
</dbReference>
<feature type="transmembrane region" description="Helical" evidence="7">
    <location>
        <begin position="416"/>
        <end position="434"/>
    </location>
</feature>
<dbReference type="PROSITE" id="PS51257">
    <property type="entry name" value="PROKAR_LIPOPROTEIN"/>
    <property type="match status" value="1"/>
</dbReference>
<comment type="caution">
    <text evidence="8">The sequence shown here is derived from an EMBL/GenBank/DDBJ whole genome shotgun (WGS) entry which is preliminary data.</text>
</comment>
<evidence type="ECO:0000256" key="1">
    <source>
        <dbReference type="ARBA" id="ARBA00004651"/>
    </source>
</evidence>
<dbReference type="InterPro" id="IPR051327">
    <property type="entry name" value="MATE_MepA_subfamily"/>
</dbReference>
<feature type="transmembrane region" description="Helical" evidence="7">
    <location>
        <begin position="138"/>
        <end position="156"/>
    </location>
</feature>
<dbReference type="GO" id="GO:0042910">
    <property type="term" value="F:xenobiotic transmembrane transporter activity"/>
    <property type="evidence" value="ECO:0007669"/>
    <property type="project" value="InterPro"/>
</dbReference>
<dbReference type="GO" id="GO:0015297">
    <property type="term" value="F:antiporter activity"/>
    <property type="evidence" value="ECO:0007669"/>
    <property type="project" value="InterPro"/>
</dbReference>
<organism evidence="8 9">
    <name type="scientific">Candidatus Blautia pullicola</name>
    <dbReference type="NCBI Taxonomy" id="2838498"/>
    <lineage>
        <taxon>Bacteria</taxon>
        <taxon>Bacillati</taxon>
        <taxon>Bacillota</taxon>
        <taxon>Clostridia</taxon>
        <taxon>Lachnospirales</taxon>
        <taxon>Lachnospiraceae</taxon>
        <taxon>Blautia</taxon>
    </lineage>
</organism>
<evidence type="ECO:0000256" key="4">
    <source>
        <dbReference type="ARBA" id="ARBA00022692"/>
    </source>
</evidence>
<keyword evidence="6 7" id="KW-0472">Membrane</keyword>
<dbReference type="AlphaFoldDB" id="A0A9D2JRH3"/>
<dbReference type="InterPro" id="IPR048279">
    <property type="entry name" value="MdtK-like"/>
</dbReference>
<dbReference type="Pfam" id="PF01554">
    <property type="entry name" value="MatE"/>
    <property type="match status" value="2"/>
</dbReference>
<evidence type="ECO:0000313" key="8">
    <source>
        <dbReference type="EMBL" id="HIZ64641.1"/>
    </source>
</evidence>
<dbReference type="GO" id="GO:0005886">
    <property type="term" value="C:plasma membrane"/>
    <property type="evidence" value="ECO:0007669"/>
    <property type="project" value="UniProtKB-SubCell"/>
</dbReference>
<feature type="transmembrane region" description="Helical" evidence="7">
    <location>
        <begin position="47"/>
        <end position="71"/>
    </location>
</feature>
<protein>
    <submittedName>
        <fullName evidence="8">MATE family efflux transporter</fullName>
    </submittedName>
</protein>
<keyword evidence="4 7" id="KW-0812">Transmembrane</keyword>
<feature type="transmembrane region" description="Helical" evidence="7">
    <location>
        <begin position="15"/>
        <end position="35"/>
    </location>
</feature>
<feature type="transmembrane region" description="Helical" evidence="7">
    <location>
        <begin position="243"/>
        <end position="263"/>
    </location>
</feature>
<accession>A0A9D2JRH3</accession>
<feature type="transmembrane region" description="Helical" evidence="7">
    <location>
        <begin position="92"/>
        <end position="118"/>
    </location>
</feature>
<feature type="transmembrane region" description="Helical" evidence="7">
    <location>
        <begin position="163"/>
        <end position="184"/>
    </location>
</feature>
<evidence type="ECO:0000256" key="6">
    <source>
        <dbReference type="ARBA" id="ARBA00023136"/>
    </source>
</evidence>
<feature type="transmembrane region" description="Helical" evidence="7">
    <location>
        <begin position="190"/>
        <end position="209"/>
    </location>
</feature>
<keyword evidence="2" id="KW-0813">Transport</keyword>
<reference evidence="8" key="2">
    <citation type="submission" date="2021-04" db="EMBL/GenBank/DDBJ databases">
        <authorList>
            <person name="Gilroy R."/>
        </authorList>
    </citation>
    <scope>NUCLEOTIDE SEQUENCE</scope>
    <source>
        <strain evidence="8">1068</strain>
    </source>
</reference>
<keyword evidence="3" id="KW-1003">Cell membrane</keyword>